<evidence type="ECO:0000256" key="4">
    <source>
        <dbReference type="ARBA" id="ARBA00022475"/>
    </source>
</evidence>
<dbReference type="InterPro" id="IPR007208">
    <property type="entry name" value="MrpF/PhaF-like"/>
</dbReference>
<dbReference type="EMBL" id="MPRJ01000060">
    <property type="protein sequence ID" value="OOZ36010.1"/>
    <property type="molecule type" value="Genomic_DNA"/>
</dbReference>
<reference evidence="9 10" key="1">
    <citation type="submission" date="2016-11" db="EMBL/GenBank/DDBJ databases">
        <title>Mixed transmission modes and dynamic genome evolution in an obligate animal-bacterial symbiosis.</title>
        <authorList>
            <person name="Russell S.L."/>
            <person name="Corbett-Detig R.B."/>
            <person name="Cavanaugh C.M."/>
        </authorList>
    </citation>
    <scope>NUCLEOTIDE SEQUENCE [LARGE SCALE GENOMIC DNA]</scope>
    <source>
        <strain evidence="9">Se-Cadez</strain>
    </source>
</reference>
<protein>
    <submittedName>
        <fullName evidence="9">pH regulation protein F</fullName>
    </submittedName>
</protein>
<evidence type="ECO:0000256" key="6">
    <source>
        <dbReference type="ARBA" id="ARBA00022989"/>
    </source>
</evidence>
<name>A0A1T2KTF2_9GAMM</name>
<evidence type="ECO:0000256" key="2">
    <source>
        <dbReference type="ARBA" id="ARBA00009212"/>
    </source>
</evidence>
<accession>A0A1T2KTF2</accession>
<evidence type="ECO:0000256" key="8">
    <source>
        <dbReference type="SAM" id="Phobius"/>
    </source>
</evidence>
<keyword evidence="6 8" id="KW-1133">Transmembrane helix</keyword>
<dbReference type="GO" id="GO:0005886">
    <property type="term" value="C:plasma membrane"/>
    <property type="evidence" value="ECO:0007669"/>
    <property type="project" value="UniProtKB-SubCell"/>
</dbReference>
<proteinExistence type="inferred from homology"/>
<dbReference type="OrthoDB" id="9800226at2"/>
<dbReference type="Proteomes" id="UP000190896">
    <property type="component" value="Unassembled WGS sequence"/>
</dbReference>
<organism evidence="9 10">
    <name type="scientific">Solemya velesiana gill symbiont</name>
    <dbReference type="NCBI Taxonomy" id="1918948"/>
    <lineage>
        <taxon>Bacteria</taxon>
        <taxon>Pseudomonadati</taxon>
        <taxon>Pseudomonadota</taxon>
        <taxon>Gammaproteobacteria</taxon>
        <taxon>sulfur-oxidizing symbionts</taxon>
    </lineage>
</organism>
<dbReference type="STRING" id="1918948.BOW53_11450"/>
<comment type="caution">
    <text evidence="9">The sequence shown here is derived from an EMBL/GenBank/DDBJ whole genome shotgun (WGS) entry which is preliminary data.</text>
</comment>
<keyword evidence="3" id="KW-0813">Transport</keyword>
<gene>
    <name evidence="9" type="ORF">BOW51_09275</name>
</gene>
<keyword evidence="7 8" id="KW-0472">Membrane</keyword>
<dbReference type="PANTHER" id="PTHR34702">
    <property type="entry name" value="NA(+)/H(+) ANTIPORTER SUBUNIT F1"/>
    <property type="match status" value="1"/>
</dbReference>
<dbReference type="PANTHER" id="PTHR34702:SF1">
    <property type="entry name" value="NA(+)_H(+) ANTIPORTER SUBUNIT F"/>
    <property type="match status" value="1"/>
</dbReference>
<feature type="transmembrane region" description="Helical" evidence="8">
    <location>
        <begin position="30"/>
        <end position="52"/>
    </location>
</feature>
<sequence length="94" mass="10215">MLTAAIVAILVTMVLALIRAFLGPTEYDRMLAANSFGTKTVLLIALGGYALSWNSFLDVALLYAMVNFVGTIAVMRFFEYSTPVEPSEEGEQTS</sequence>
<evidence type="ECO:0000256" key="7">
    <source>
        <dbReference type="ARBA" id="ARBA00023136"/>
    </source>
</evidence>
<keyword evidence="10" id="KW-1185">Reference proteome</keyword>
<evidence type="ECO:0000256" key="1">
    <source>
        <dbReference type="ARBA" id="ARBA00004651"/>
    </source>
</evidence>
<feature type="transmembrane region" description="Helical" evidence="8">
    <location>
        <begin position="59"/>
        <end position="78"/>
    </location>
</feature>
<comment type="subcellular location">
    <subcellularLocation>
        <location evidence="1">Cell membrane</location>
        <topology evidence="1">Multi-pass membrane protein</topology>
    </subcellularLocation>
</comment>
<dbReference type="RefSeq" id="WP_078487737.1">
    <property type="nucleotide sequence ID" value="NZ_MPRJ01000060.1"/>
</dbReference>
<comment type="similarity">
    <text evidence="2">Belongs to the CPA3 antiporters (TC 2.A.63) subunit F family.</text>
</comment>
<keyword evidence="5 8" id="KW-0812">Transmembrane</keyword>
<evidence type="ECO:0000256" key="3">
    <source>
        <dbReference type="ARBA" id="ARBA00022448"/>
    </source>
</evidence>
<keyword evidence="4" id="KW-1003">Cell membrane</keyword>
<evidence type="ECO:0000313" key="10">
    <source>
        <dbReference type="Proteomes" id="UP000190896"/>
    </source>
</evidence>
<dbReference type="AlphaFoldDB" id="A0A1T2KTF2"/>
<dbReference type="GO" id="GO:0015385">
    <property type="term" value="F:sodium:proton antiporter activity"/>
    <property type="evidence" value="ECO:0007669"/>
    <property type="project" value="TreeGrafter"/>
</dbReference>
<dbReference type="Pfam" id="PF04066">
    <property type="entry name" value="MrpF_PhaF"/>
    <property type="match status" value="1"/>
</dbReference>
<evidence type="ECO:0000256" key="5">
    <source>
        <dbReference type="ARBA" id="ARBA00022692"/>
    </source>
</evidence>
<evidence type="ECO:0000313" key="9">
    <source>
        <dbReference type="EMBL" id="OOZ36010.1"/>
    </source>
</evidence>